<dbReference type="Proteomes" id="UP000321304">
    <property type="component" value="Unassembled WGS sequence"/>
</dbReference>
<protein>
    <submittedName>
        <fullName evidence="2">Uncharacterized protein</fullName>
    </submittedName>
</protein>
<gene>
    <name evidence="2" type="ORF">FBZ93_111207</name>
</gene>
<accession>A0A560LC79</accession>
<dbReference type="EMBL" id="VITY01000011">
    <property type="protein sequence ID" value="TWB93168.1"/>
    <property type="molecule type" value="Genomic_DNA"/>
</dbReference>
<evidence type="ECO:0000256" key="1">
    <source>
        <dbReference type="SAM" id="MobiDB-lite"/>
    </source>
</evidence>
<dbReference type="AlphaFoldDB" id="A0A560LC79"/>
<sequence length="83" mass="9062">MLVVERPPFLQHSAGKYAASAQLTVRSEREAPARYRRSGANEDSSRTPIAATLFGVAASRQLNRGLLKPHNVTSNVETVVSRD</sequence>
<comment type="caution">
    <text evidence="2">The sequence shown here is derived from an EMBL/GenBank/DDBJ whole genome shotgun (WGS) entry which is preliminary data.</text>
</comment>
<keyword evidence="3" id="KW-1185">Reference proteome</keyword>
<evidence type="ECO:0000313" key="2">
    <source>
        <dbReference type="EMBL" id="TWB93168.1"/>
    </source>
</evidence>
<proteinExistence type="predicted"/>
<name>A0A560LC79_9BRAD</name>
<reference evidence="2 3" key="1">
    <citation type="submission" date="2019-06" db="EMBL/GenBank/DDBJ databases">
        <title>Genomic Encyclopedia of Type Strains, Phase IV (KMG-V): Genome sequencing to study the core and pangenomes of soil and plant-associated prokaryotes.</title>
        <authorList>
            <person name="Whitman W."/>
        </authorList>
    </citation>
    <scope>NUCLEOTIDE SEQUENCE [LARGE SCALE GENOMIC DNA]</scope>
    <source>
        <strain evidence="2 3">BR 10355</strain>
    </source>
</reference>
<organism evidence="2 3">
    <name type="scientific">Bradyrhizobium macuxiense</name>
    <dbReference type="NCBI Taxonomy" id="1755647"/>
    <lineage>
        <taxon>Bacteria</taxon>
        <taxon>Pseudomonadati</taxon>
        <taxon>Pseudomonadota</taxon>
        <taxon>Alphaproteobacteria</taxon>
        <taxon>Hyphomicrobiales</taxon>
        <taxon>Nitrobacteraceae</taxon>
        <taxon>Bradyrhizobium</taxon>
    </lineage>
</organism>
<feature type="compositionally biased region" description="Basic and acidic residues" evidence="1">
    <location>
        <begin position="26"/>
        <end position="45"/>
    </location>
</feature>
<evidence type="ECO:0000313" key="3">
    <source>
        <dbReference type="Proteomes" id="UP000321304"/>
    </source>
</evidence>
<feature type="region of interest" description="Disordered" evidence="1">
    <location>
        <begin position="21"/>
        <end position="46"/>
    </location>
</feature>